<dbReference type="PANTHER" id="PTHR10622:SF10">
    <property type="entry name" value="HET DOMAIN-CONTAINING PROTEIN"/>
    <property type="match status" value="1"/>
</dbReference>
<accession>A0A1L7XXJ6</accession>
<dbReference type="InterPro" id="IPR036770">
    <property type="entry name" value="Ankyrin_rpt-contain_sf"/>
</dbReference>
<keyword evidence="1" id="KW-0040">ANK repeat</keyword>
<keyword evidence="2" id="KW-1133">Transmembrane helix</keyword>
<evidence type="ECO:0000259" key="4">
    <source>
        <dbReference type="Pfam" id="PF26640"/>
    </source>
</evidence>
<dbReference type="EMBL" id="FJOG01000080">
    <property type="protein sequence ID" value="CZR69782.1"/>
    <property type="molecule type" value="Genomic_DNA"/>
</dbReference>
<reference evidence="5 6" key="1">
    <citation type="submission" date="2016-03" db="EMBL/GenBank/DDBJ databases">
        <authorList>
            <person name="Ploux O."/>
        </authorList>
    </citation>
    <scope>NUCLEOTIDE SEQUENCE [LARGE SCALE GENOMIC DNA]</scope>
    <source>
        <strain evidence="5 6">UAMH 11012</strain>
    </source>
</reference>
<evidence type="ECO:0000256" key="2">
    <source>
        <dbReference type="SAM" id="Phobius"/>
    </source>
</evidence>
<dbReference type="AlphaFoldDB" id="A0A1L7XXJ6"/>
<feature type="transmembrane region" description="Helical" evidence="2">
    <location>
        <begin position="204"/>
        <end position="221"/>
    </location>
</feature>
<gene>
    <name evidence="5" type="ORF">PAC_19682</name>
</gene>
<dbReference type="Pfam" id="PF00023">
    <property type="entry name" value="Ank"/>
    <property type="match status" value="1"/>
</dbReference>
<feature type="repeat" description="ANK" evidence="1">
    <location>
        <begin position="620"/>
        <end position="652"/>
    </location>
</feature>
<dbReference type="InterPro" id="IPR010730">
    <property type="entry name" value="HET"/>
</dbReference>
<feature type="repeat" description="ANK" evidence="1">
    <location>
        <begin position="718"/>
        <end position="745"/>
    </location>
</feature>
<feature type="repeat" description="ANK" evidence="1">
    <location>
        <begin position="685"/>
        <end position="717"/>
    </location>
</feature>
<evidence type="ECO:0000259" key="3">
    <source>
        <dbReference type="Pfam" id="PF06985"/>
    </source>
</evidence>
<dbReference type="Pfam" id="PF12796">
    <property type="entry name" value="Ank_2"/>
    <property type="match status" value="1"/>
</dbReference>
<protein>
    <submittedName>
        <fullName evidence="5">Related to beta transducin-like protein</fullName>
    </submittedName>
</protein>
<dbReference type="SUPFAM" id="SSF48403">
    <property type="entry name" value="Ankyrin repeat"/>
    <property type="match status" value="1"/>
</dbReference>
<evidence type="ECO:0000313" key="6">
    <source>
        <dbReference type="Proteomes" id="UP000184330"/>
    </source>
</evidence>
<keyword evidence="2" id="KW-0812">Transmembrane</keyword>
<keyword evidence="6" id="KW-1185">Reference proteome</keyword>
<evidence type="ECO:0000313" key="5">
    <source>
        <dbReference type="EMBL" id="CZR69782.1"/>
    </source>
</evidence>
<dbReference type="PANTHER" id="PTHR10622">
    <property type="entry name" value="HET DOMAIN-CONTAINING PROTEIN"/>
    <property type="match status" value="1"/>
</dbReference>
<feature type="domain" description="Heterokaryon incompatibility" evidence="3">
    <location>
        <begin position="22"/>
        <end position="109"/>
    </location>
</feature>
<feature type="domain" description="DUF8212" evidence="4">
    <location>
        <begin position="225"/>
        <end position="262"/>
    </location>
</feature>
<dbReference type="PRINTS" id="PR01415">
    <property type="entry name" value="ANKYRIN"/>
</dbReference>
<name>A0A1L7XXJ6_9HELO</name>
<dbReference type="InterPro" id="IPR002110">
    <property type="entry name" value="Ankyrin_rpt"/>
</dbReference>
<dbReference type="OrthoDB" id="194358at2759"/>
<dbReference type="PROSITE" id="PS50297">
    <property type="entry name" value="ANK_REP_REGION"/>
    <property type="match status" value="4"/>
</dbReference>
<dbReference type="Proteomes" id="UP000184330">
    <property type="component" value="Unassembled WGS sequence"/>
</dbReference>
<dbReference type="SMART" id="SM00248">
    <property type="entry name" value="ANK"/>
    <property type="match status" value="4"/>
</dbReference>
<dbReference type="Gene3D" id="1.25.40.20">
    <property type="entry name" value="Ankyrin repeat-containing domain"/>
    <property type="match status" value="2"/>
</dbReference>
<dbReference type="PROSITE" id="PS50088">
    <property type="entry name" value="ANK_REPEAT"/>
    <property type="match status" value="4"/>
</dbReference>
<organism evidence="5 6">
    <name type="scientific">Phialocephala subalpina</name>
    <dbReference type="NCBI Taxonomy" id="576137"/>
    <lineage>
        <taxon>Eukaryota</taxon>
        <taxon>Fungi</taxon>
        <taxon>Dikarya</taxon>
        <taxon>Ascomycota</taxon>
        <taxon>Pezizomycotina</taxon>
        <taxon>Leotiomycetes</taxon>
        <taxon>Helotiales</taxon>
        <taxon>Mollisiaceae</taxon>
        <taxon>Phialocephala</taxon>
        <taxon>Phialocephala fortinii species complex</taxon>
    </lineage>
</organism>
<sequence length="745" mass="83063">MRLINVETFKLEEFFEGTVPPFAILSHTWGNDNEEVSFRNIEEGKIEKAGIRPIKLEGCCKQARKDGLRYAWIDTCCIDKANAVELGEAINSMFQWYRHASICYTYLADVPLDDNPRNPKSKFFSSRWFERGWTLQELLGPKKLHFYNSEWCYLGTKSEMSPMIEKITGIPRLFLLGTAELRDASVAQRMSWAAKRVTKRKEDIAYCLLGIFGVMMPMIYGEGDQAFSRLQQEIMRETTDDSILAWGLSITKSTPNSSTEVVSGESMNSFEIFGGSLRIHLPLLTTEAGETFGLLKCGSAHNAEQVIGIPLEITLSGGLSYDYIRPQGRYSVLLPKATPKVSTKDIHIRKERHSKALAAMNRRYWFYIEESVETNLELIDVEPRDRWQKDNAMIATAAKSDGNAIQRTTTRFRSRNEGSGDFIVVLEFEVRGSQMDVRCHVMISSRETPLENVAQNLLNMRQEAFGNQSASNGILHLCVTLRQEFVAGQPMFVVRLAAMPRSPEVTVDATWELQQLGLEPKLVRRLGEEAKICLEAKGLAQQTEEMITNSEPIKGQLEVVEEKPSRLGEGRRLLVDGLEKGSQEGSQEIDQLTFRGNKTEHQQDKLLLETGSDGIIANKNKWTPLSIAAGNGHIEVVKLLLDEGTSLNSTAGEIGPLQWASASGHIEVVKLLLERGADVNIVGINGWTPLHSASHRGRVEVVKLLLEKGADITTTNKNGWTPLSMASGNGHIAVVKLLLGKGALP</sequence>
<dbReference type="Pfam" id="PF06985">
    <property type="entry name" value="HET"/>
    <property type="match status" value="1"/>
</dbReference>
<keyword evidence="2" id="KW-0472">Membrane</keyword>
<dbReference type="Pfam" id="PF26640">
    <property type="entry name" value="DUF8212"/>
    <property type="match status" value="1"/>
</dbReference>
<dbReference type="InterPro" id="IPR058525">
    <property type="entry name" value="DUF8212"/>
</dbReference>
<feature type="repeat" description="ANK" evidence="1">
    <location>
        <begin position="656"/>
        <end position="684"/>
    </location>
</feature>
<dbReference type="STRING" id="576137.A0A1L7XXJ6"/>
<evidence type="ECO:0000256" key="1">
    <source>
        <dbReference type="PROSITE-ProRule" id="PRU00023"/>
    </source>
</evidence>
<proteinExistence type="predicted"/>